<proteinExistence type="predicted"/>
<gene>
    <name evidence="1" type="ORF">ARMA_1784</name>
</gene>
<evidence type="ECO:0000313" key="1">
    <source>
        <dbReference type="EMBL" id="GAP63361.1"/>
    </source>
</evidence>
<sequence length="55" mass="6394">MIPSIANFGFQKLPLRQNREILEVIYFTNNPHGLLDFLGWAKWKTACALFAHSFQ</sequence>
<dbReference type="InParanoid" id="A0A0M8K940"/>
<reference evidence="1 2" key="1">
    <citation type="journal article" date="2015" name="Genome Announc.">
        <title>Draft Genome Sequence of a Heterotrophic Facultative Anaerobic Thermophilic Bacterium, Ardenticatena maritima Strain 110ST.</title>
        <authorList>
            <person name="Kawaichi S."/>
            <person name="Yoshida T."/>
            <person name="Sako Y."/>
            <person name="Nakamura R."/>
        </authorList>
    </citation>
    <scope>NUCLEOTIDE SEQUENCE [LARGE SCALE GENOMIC DNA]</scope>
    <source>
        <strain evidence="1 2">110S</strain>
    </source>
</reference>
<dbReference type="Proteomes" id="UP000037784">
    <property type="component" value="Unassembled WGS sequence"/>
</dbReference>
<reference evidence="2" key="2">
    <citation type="submission" date="2015-08" db="EMBL/GenBank/DDBJ databases">
        <title>Draft Genome Sequence of a Heterotrophic Facultative Anaerobic Bacterium Ardenticatena maritima Strain 110S.</title>
        <authorList>
            <person name="Kawaichi S."/>
            <person name="Yoshida T."/>
            <person name="Sako Y."/>
            <person name="Nakamura R."/>
        </authorList>
    </citation>
    <scope>NUCLEOTIDE SEQUENCE [LARGE SCALE GENOMIC DNA]</scope>
    <source>
        <strain evidence="2">110S</strain>
    </source>
</reference>
<accession>A0A0M8K940</accession>
<keyword evidence="2" id="KW-1185">Reference proteome</keyword>
<dbReference type="AlphaFoldDB" id="A0A0M8K940"/>
<evidence type="ECO:0000313" key="2">
    <source>
        <dbReference type="Proteomes" id="UP000037784"/>
    </source>
</evidence>
<name>A0A0M8K940_9CHLR</name>
<protein>
    <submittedName>
        <fullName evidence="1">Uncharacterized protein</fullName>
    </submittedName>
</protein>
<organism evidence="1 2">
    <name type="scientific">Ardenticatena maritima</name>
    <dbReference type="NCBI Taxonomy" id="872965"/>
    <lineage>
        <taxon>Bacteria</taxon>
        <taxon>Bacillati</taxon>
        <taxon>Chloroflexota</taxon>
        <taxon>Ardenticatenia</taxon>
        <taxon>Ardenticatenales</taxon>
        <taxon>Ardenticatenaceae</taxon>
        <taxon>Ardenticatena</taxon>
    </lineage>
</organism>
<dbReference type="EMBL" id="BBZA01000138">
    <property type="protein sequence ID" value="GAP63361.1"/>
    <property type="molecule type" value="Genomic_DNA"/>
</dbReference>
<comment type="caution">
    <text evidence="1">The sequence shown here is derived from an EMBL/GenBank/DDBJ whole genome shotgun (WGS) entry which is preliminary data.</text>
</comment>